<dbReference type="AlphaFoldDB" id="A0AAN9TK37"/>
<dbReference type="SUPFAM" id="SSF57756">
    <property type="entry name" value="Retrovirus zinc finger-like domains"/>
    <property type="match status" value="1"/>
</dbReference>
<proteinExistence type="predicted"/>
<dbReference type="InterPro" id="IPR036875">
    <property type="entry name" value="Znf_CCHC_sf"/>
</dbReference>
<accession>A0AAN9TK37</accession>
<gene>
    <name evidence="1" type="ORF">V9T40_002192</name>
</gene>
<keyword evidence="2" id="KW-1185">Reference proteome</keyword>
<evidence type="ECO:0000313" key="2">
    <source>
        <dbReference type="Proteomes" id="UP001367676"/>
    </source>
</evidence>
<name>A0AAN9TK37_9HEMI</name>
<protein>
    <submittedName>
        <fullName evidence="1">Uncharacterized protein</fullName>
    </submittedName>
</protein>
<organism evidence="1 2">
    <name type="scientific">Parthenolecanium corni</name>
    <dbReference type="NCBI Taxonomy" id="536013"/>
    <lineage>
        <taxon>Eukaryota</taxon>
        <taxon>Metazoa</taxon>
        <taxon>Ecdysozoa</taxon>
        <taxon>Arthropoda</taxon>
        <taxon>Hexapoda</taxon>
        <taxon>Insecta</taxon>
        <taxon>Pterygota</taxon>
        <taxon>Neoptera</taxon>
        <taxon>Paraneoptera</taxon>
        <taxon>Hemiptera</taxon>
        <taxon>Sternorrhyncha</taxon>
        <taxon>Coccoidea</taxon>
        <taxon>Coccidae</taxon>
        <taxon>Parthenolecanium</taxon>
    </lineage>
</organism>
<reference evidence="1 2" key="1">
    <citation type="submission" date="2024-03" db="EMBL/GenBank/DDBJ databases">
        <title>Adaptation during the transition from Ophiocordyceps entomopathogen to insect associate is accompanied by gene loss and intensified selection.</title>
        <authorList>
            <person name="Ward C.M."/>
            <person name="Onetto C.A."/>
            <person name="Borneman A.R."/>
        </authorList>
    </citation>
    <scope>NUCLEOTIDE SEQUENCE [LARGE SCALE GENOMIC DNA]</scope>
    <source>
        <strain evidence="1">AWRI1</strain>
        <tissue evidence="1">Single Adult Female</tissue>
    </source>
</reference>
<dbReference type="EMBL" id="JBBCAQ010000022">
    <property type="protein sequence ID" value="KAK7590579.1"/>
    <property type="molecule type" value="Genomic_DNA"/>
</dbReference>
<dbReference type="GO" id="GO:0008270">
    <property type="term" value="F:zinc ion binding"/>
    <property type="evidence" value="ECO:0007669"/>
    <property type="project" value="InterPro"/>
</dbReference>
<dbReference type="PANTHER" id="PTHR35317">
    <property type="entry name" value="OS04G0629600 PROTEIN"/>
    <property type="match status" value="1"/>
</dbReference>
<dbReference type="Proteomes" id="UP001367676">
    <property type="component" value="Unassembled WGS sequence"/>
</dbReference>
<dbReference type="PANTHER" id="PTHR35317:SF23">
    <property type="entry name" value="OS04G0629600 PROTEIN"/>
    <property type="match status" value="1"/>
</dbReference>
<evidence type="ECO:0000313" key="1">
    <source>
        <dbReference type="EMBL" id="KAK7590579.1"/>
    </source>
</evidence>
<dbReference type="GO" id="GO:0003676">
    <property type="term" value="F:nucleic acid binding"/>
    <property type="evidence" value="ECO:0007669"/>
    <property type="project" value="InterPro"/>
</dbReference>
<dbReference type="Pfam" id="PF14223">
    <property type="entry name" value="Retrotran_gag_2"/>
    <property type="match status" value="1"/>
</dbReference>
<dbReference type="Gene3D" id="4.10.60.10">
    <property type="entry name" value="Zinc finger, CCHC-type"/>
    <property type="match status" value="1"/>
</dbReference>
<sequence>MDFAKHIKPLSGESDWPIWKRKIRDLLDYQEGAVDIIEGTLTKPDPLEDKPTKEEQKEYKAASELYRKANSFAKSLISCAVSDSVYQKIMDKVSAYEAWEALKQQFEATSKDQLFKVCADFFAFNWTSGEDVSTHVAKLRSLWNELNNGLKAKKENQLPDLILMCKALHILPSSFESFKASWMLLTKDETKTFDELAMQLCVFERNMKQPIKSDDGDQEALFTRSKGSFNNMKSKDNRRVFSKEDVCNYCHQKGHWVSRCPKWFADGCPARDKAGNGGQNSRFEGAEATIAL</sequence>
<comment type="caution">
    <text evidence="1">The sequence shown here is derived from an EMBL/GenBank/DDBJ whole genome shotgun (WGS) entry which is preliminary data.</text>
</comment>